<dbReference type="InterPro" id="IPR016164">
    <property type="entry name" value="FAD-linked_Oxase-like_C"/>
</dbReference>
<proteinExistence type="predicted"/>
<sequence length="394" mass="41283">MTTLSAASHAPANEDEVRALVTDAAARSVPLAISGGATKAGVGRPAQTQETVSTTGLSGITLYEPAELVIGARAGTPLAEVEATLAEKNQRLAFEPADWRALLGTSGEPTIGAVAAANVSGPRRIMVGAARDALIGVRFVNGRGEAVKNGGRVMKNVTGLDLVKTIAGSWGTLGVLTEVTFKVLPMPERTATLVYPGLDDARAVSALSAALGSPYEVTGAAHLPGDGGTLIRIEGFEASVRYRLGELRTLLSEYGEPALVENADGEALWRGVRDVGPLVQPADRAVWKISTAPTRAPALTASIAMRIEARWLYDWGGGLVWLATEPSEAAARVVREATRAHRGHATLIRAPADLRAAIDVFEPLPEAMMRLTKGLKASFDPKGIFEPGRMYAGV</sequence>
<evidence type="ECO:0000256" key="2">
    <source>
        <dbReference type="ARBA" id="ARBA00022827"/>
    </source>
</evidence>
<accession>A0A917V5I7</accession>
<feature type="domain" description="FAD-binding PCMH-type" evidence="3">
    <location>
        <begin position="1"/>
        <end position="186"/>
    </location>
</feature>
<dbReference type="Pfam" id="PF01565">
    <property type="entry name" value="FAD_binding_4"/>
    <property type="match status" value="1"/>
</dbReference>
<dbReference type="AlphaFoldDB" id="A0A917V5I7"/>
<dbReference type="InterPro" id="IPR016166">
    <property type="entry name" value="FAD-bd_PCMH"/>
</dbReference>
<dbReference type="RefSeq" id="WP_188913984.1">
    <property type="nucleotide sequence ID" value="NZ_BMMF01000008.1"/>
</dbReference>
<dbReference type="PANTHER" id="PTHR11748:SF103">
    <property type="entry name" value="GLYCOLATE OXIDASE SUBUNIT GLCE"/>
    <property type="match status" value="1"/>
</dbReference>
<dbReference type="Proteomes" id="UP000600449">
    <property type="component" value="Unassembled WGS sequence"/>
</dbReference>
<comment type="caution">
    <text evidence="4">The sequence shown here is derived from an EMBL/GenBank/DDBJ whole genome shotgun (WGS) entry which is preliminary data.</text>
</comment>
<dbReference type="NCBIfam" id="NF008439">
    <property type="entry name" value="PRK11282.1"/>
    <property type="match status" value="1"/>
</dbReference>
<evidence type="ECO:0000259" key="3">
    <source>
        <dbReference type="PROSITE" id="PS51387"/>
    </source>
</evidence>
<protein>
    <submittedName>
        <fullName evidence="4">2-hydroxy-acid oxidase</fullName>
    </submittedName>
</protein>
<organism evidence="4 5">
    <name type="scientific">Salinarimonas ramus</name>
    <dbReference type="NCBI Taxonomy" id="690164"/>
    <lineage>
        <taxon>Bacteria</taxon>
        <taxon>Pseudomonadati</taxon>
        <taxon>Pseudomonadota</taxon>
        <taxon>Alphaproteobacteria</taxon>
        <taxon>Hyphomicrobiales</taxon>
        <taxon>Salinarimonadaceae</taxon>
        <taxon>Salinarimonas</taxon>
    </lineage>
</organism>
<name>A0A917V5I7_9HYPH</name>
<gene>
    <name evidence="4" type="primary">glcE</name>
    <name evidence="4" type="ORF">GCM10011322_29510</name>
</gene>
<dbReference type="SUPFAM" id="SSF55103">
    <property type="entry name" value="FAD-linked oxidases, C-terminal domain"/>
    <property type="match status" value="1"/>
</dbReference>
<dbReference type="InterPro" id="IPR016169">
    <property type="entry name" value="FAD-bd_PCMH_sub2"/>
</dbReference>
<evidence type="ECO:0000313" key="4">
    <source>
        <dbReference type="EMBL" id="GGK40456.1"/>
    </source>
</evidence>
<reference evidence="4 5" key="1">
    <citation type="journal article" date="2014" name="Int. J. Syst. Evol. Microbiol.">
        <title>Complete genome sequence of Corynebacterium casei LMG S-19264T (=DSM 44701T), isolated from a smear-ripened cheese.</title>
        <authorList>
            <consortium name="US DOE Joint Genome Institute (JGI-PGF)"/>
            <person name="Walter F."/>
            <person name="Albersmeier A."/>
            <person name="Kalinowski J."/>
            <person name="Ruckert C."/>
        </authorList>
    </citation>
    <scope>NUCLEOTIDE SEQUENCE [LARGE SCALE GENOMIC DNA]</scope>
    <source>
        <strain evidence="4 5">CGMCC 1.9161</strain>
    </source>
</reference>
<dbReference type="GO" id="GO:0003824">
    <property type="term" value="F:catalytic activity"/>
    <property type="evidence" value="ECO:0007669"/>
    <property type="project" value="InterPro"/>
</dbReference>
<dbReference type="Gene3D" id="3.30.465.10">
    <property type="match status" value="1"/>
</dbReference>
<dbReference type="PROSITE" id="PS51387">
    <property type="entry name" value="FAD_PCMH"/>
    <property type="match status" value="1"/>
</dbReference>
<keyword evidence="1" id="KW-0285">Flavoprotein</keyword>
<dbReference type="PANTHER" id="PTHR11748">
    <property type="entry name" value="D-LACTATE DEHYDROGENASE"/>
    <property type="match status" value="1"/>
</dbReference>
<keyword evidence="2" id="KW-0274">FAD</keyword>
<dbReference type="InterPro" id="IPR006094">
    <property type="entry name" value="Oxid_FAD_bind_N"/>
</dbReference>
<dbReference type="GO" id="GO:0071949">
    <property type="term" value="F:FAD binding"/>
    <property type="evidence" value="ECO:0007669"/>
    <property type="project" value="InterPro"/>
</dbReference>
<evidence type="ECO:0000256" key="1">
    <source>
        <dbReference type="ARBA" id="ARBA00022630"/>
    </source>
</evidence>
<evidence type="ECO:0000313" key="5">
    <source>
        <dbReference type="Proteomes" id="UP000600449"/>
    </source>
</evidence>
<dbReference type="EMBL" id="BMMF01000008">
    <property type="protein sequence ID" value="GGK40456.1"/>
    <property type="molecule type" value="Genomic_DNA"/>
</dbReference>
<dbReference type="SUPFAM" id="SSF56176">
    <property type="entry name" value="FAD-binding/transporter-associated domain-like"/>
    <property type="match status" value="1"/>
</dbReference>
<dbReference type="InterPro" id="IPR036318">
    <property type="entry name" value="FAD-bd_PCMH-like_sf"/>
</dbReference>
<keyword evidence="5" id="KW-1185">Reference proteome</keyword>